<sequence length="344" mass="38211">MSVGVYDSKSLQLGCPSLWFYFAREQFLPSRPSLRTGSQLAGKTAIITGSSTGLGKEACTLFLNLKLSRLILAVRTVKKGEDVAAELRVKFPHAKIEVWELEMSSYDSVQAFAKRVDAELDQLDVAVLNAAQACFDYATSSTGHERVIQVNYLSTFLLAILLSPIIKRKRAPDSPGRITIVGSGVAYYSKFPNRNSVPLLPSFDTDKDWDFDERYNVSKLLGHMAILKLAHYIDPKDVIVNVVNPGFCKSDLAREASGMMFVMFTLMKTFVGHSSEVGASTYLDAAVSQGKDSHGCFISGWAIKPFAPPLYSPEFRPVVDRLWDETLQEFEFAGAKQILEHMRD</sequence>
<keyword evidence="1" id="KW-0560">Oxidoreductase</keyword>
<evidence type="ECO:0000313" key="2">
    <source>
        <dbReference type="EMBL" id="KAF7295470.1"/>
    </source>
</evidence>
<reference evidence="2" key="1">
    <citation type="submission" date="2020-05" db="EMBL/GenBank/DDBJ databases">
        <title>Mycena genomes resolve the evolution of fungal bioluminescence.</title>
        <authorList>
            <person name="Tsai I.J."/>
        </authorList>
    </citation>
    <scope>NUCLEOTIDE SEQUENCE</scope>
    <source>
        <strain evidence="2">171206Taipei</strain>
    </source>
</reference>
<evidence type="ECO:0000256" key="1">
    <source>
        <dbReference type="ARBA" id="ARBA00023002"/>
    </source>
</evidence>
<gene>
    <name evidence="2" type="ORF">MIND_01086800</name>
</gene>
<dbReference type="PRINTS" id="PR00081">
    <property type="entry name" value="GDHRDH"/>
</dbReference>
<keyword evidence="3" id="KW-1185">Reference proteome</keyword>
<accession>A0A8H6SB17</accession>
<dbReference type="Pfam" id="PF00106">
    <property type="entry name" value="adh_short"/>
    <property type="match status" value="1"/>
</dbReference>
<dbReference type="SUPFAM" id="SSF51735">
    <property type="entry name" value="NAD(P)-binding Rossmann-fold domains"/>
    <property type="match status" value="1"/>
</dbReference>
<protein>
    <submittedName>
        <fullName evidence="2">Uncharacterized protein</fullName>
    </submittedName>
</protein>
<organism evidence="2 3">
    <name type="scientific">Mycena indigotica</name>
    <dbReference type="NCBI Taxonomy" id="2126181"/>
    <lineage>
        <taxon>Eukaryota</taxon>
        <taxon>Fungi</taxon>
        <taxon>Dikarya</taxon>
        <taxon>Basidiomycota</taxon>
        <taxon>Agaricomycotina</taxon>
        <taxon>Agaricomycetes</taxon>
        <taxon>Agaricomycetidae</taxon>
        <taxon>Agaricales</taxon>
        <taxon>Marasmiineae</taxon>
        <taxon>Mycenaceae</taxon>
        <taxon>Mycena</taxon>
    </lineage>
</organism>
<dbReference type="PANTHER" id="PTHR43157">
    <property type="entry name" value="PHOSPHATIDYLINOSITOL-GLYCAN BIOSYNTHESIS CLASS F PROTEIN-RELATED"/>
    <property type="match status" value="1"/>
</dbReference>
<dbReference type="OrthoDB" id="542013at2759"/>
<evidence type="ECO:0000313" key="3">
    <source>
        <dbReference type="Proteomes" id="UP000636479"/>
    </source>
</evidence>
<dbReference type="Gene3D" id="3.40.50.720">
    <property type="entry name" value="NAD(P)-binding Rossmann-like Domain"/>
    <property type="match status" value="1"/>
</dbReference>
<dbReference type="GeneID" id="59349955"/>
<dbReference type="RefSeq" id="XP_037216833.1">
    <property type="nucleotide sequence ID" value="XM_037367439.1"/>
</dbReference>
<dbReference type="AlphaFoldDB" id="A0A8H6SB17"/>
<comment type="caution">
    <text evidence="2">The sequence shown here is derived from an EMBL/GenBank/DDBJ whole genome shotgun (WGS) entry which is preliminary data.</text>
</comment>
<proteinExistence type="predicted"/>
<dbReference type="Proteomes" id="UP000636479">
    <property type="component" value="Unassembled WGS sequence"/>
</dbReference>
<dbReference type="InterPro" id="IPR036291">
    <property type="entry name" value="NAD(P)-bd_dom_sf"/>
</dbReference>
<dbReference type="PANTHER" id="PTHR43157:SF35">
    <property type="entry name" value="DEHYDROGENASE_REDUCTASE FAMILY PROTEIN, PUTATIVE-RELATED"/>
    <property type="match status" value="1"/>
</dbReference>
<dbReference type="InterPro" id="IPR002347">
    <property type="entry name" value="SDR_fam"/>
</dbReference>
<dbReference type="GO" id="GO:0016491">
    <property type="term" value="F:oxidoreductase activity"/>
    <property type="evidence" value="ECO:0007669"/>
    <property type="project" value="UniProtKB-KW"/>
</dbReference>
<dbReference type="EMBL" id="JACAZF010000009">
    <property type="protein sequence ID" value="KAF7295470.1"/>
    <property type="molecule type" value="Genomic_DNA"/>
</dbReference>
<name>A0A8H6SB17_9AGAR</name>